<evidence type="ECO:0000313" key="3">
    <source>
        <dbReference type="Proteomes" id="UP001642483"/>
    </source>
</evidence>
<evidence type="ECO:0000313" key="2">
    <source>
        <dbReference type="EMBL" id="CAK8695886.1"/>
    </source>
</evidence>
<feature type="region of interest" description="Disordered" evidence="1">
    <location>
        <begin position="195"/>
        <end position="217"/>
    </location>
</feature>
<feature type="compositionally biased region" description="Basic and acidic residues" evidence="1">
    <location>
        <begin position="1539"/>
        <end position="1548"/>
    </location>
</feature>
<dbReference type="Proteomes" id="UP001642483">
    <property type="component" value="Unassembled WGS sequence"/>
</dbReference>
<accession>A0ABP0GVY7</accession>
<feature type="region of interest" description="Disordered" evidence="1">
    <location>
        <begin position="1328"/>
        <end position="1436"/>
    </location>
</feature>
<feature type="region of interest" description="Disordered" evidence="1">
    <location>
        <begin position="92"/>
        <end position="130"/>
    </location>
</feature>
<protein>
    <submittedName>
        <fullName evidence="2">Uncharacterized protein</fullName>
    </submittedName>
</protein>
<dbReference type="EMBL" id="CAWYQH010000152">
    <property type="protein sequence ID" value="CAK8695886.1"/>
    <property type="molecule type" value="Genomic_DNA"/>
</dbReference>
<reference evidence="2 3" key="1">
    <citation type="submission" date="2024-02" db="EMBL/GenBank/DDBJ databases">
        <authorList>
            <person name="Daric V."/>
            <person name="Darras S."/>
        </authorList>
    </citation>
    <scope>NUCLEOTIDE SEQUENCE [LARGE SCALE GENOMIC DNA]</scope>
</reference>
<organism evidence="2 3">
    <name type="scientific">Clavelina lepadiformis</name>
    <name type="common">Light-bulb sea squirt</name>
    <name type="synonym">Ascidia lepadiformis</name>
    <dbReference type="NCBI Taxonomy" id="159417"/>
    <lineage>
        <taxon>Eukaryota</taxon>
        <taxon>Metazoa</taxon>
        <taxon>Chordata</taxon>
        <taxon>Tunicata</taxon>
        <taxon>Ascidiacea</taxon>
        <taxon>Aplousobranchia</taxon>
        <taxon>Clavelinidae</taxon>
        <taxon>Clavelina</taxon>
    </lineage>
</organism>
<comment type="caution">
    <text evidence="2">The sequence shown here is derived from an EMBL/GenBank/DDBJ whole genome shotgun (WGS) entry which is preliminary data.</text>
</comment>
<feature type="compositionally biased region" description="Polar residues" evidence="1">
    <location>
        <begin position="323"/>
        <end position="332"/>
    </location>
</feature>
<gene>
    <name evidence="2" type="ORF">CVLEPA_LOCUS29097</name>
</gene>
<feature type="compositionally biased region" description="Basic and acidic residues" evidence="1">
    <location>
        <begin position="1403"/>
        <end position="1413"/>
    </location>
</feature>
<feature type="region of interest" description="Disordered" evidence="1">
    <location>
        <begin position="1657"/>
        <end position="1690"/>
    </location>
</feature>
<dbReference type="PANTHER" id="PTHR33443:SF30">
    <property type="entry name" value="SARCOSINE DEHYDROGENASE-2C PROTEIN"/>
    <property type="match status" value="1"/>
</dbReference>
<feature type="compositionally biased region" description="Polar residues" evidence="1">
    <location>
        <begin position="109"/>
        <end position="129"/>
    </location>
</feature>
<feature type="compositionally biased region" description="Polar residues" evidence="1">
    <location>
        <begin position="1341"/>
        <end position="1365"/>
    </location>
</feature>
<dbReference type="PANTHER" id="PTHR33443">
    <property type="entry name" value="ZGC:112980"/>
    <property type="match status" value="1"/>
</dbReference>
<feature type="region of interest" description="Disordered" evidence="1">
    <location>
        <begin position="1779"/>
        <end position="1805"/>
    </location>
</feature>
<sequence length="1870" mass="212129">MYPGNQRFYTPHQLASNQSQYLSSASYLTPQQSATQNSARYLSQVQQQGNLHGNGYLQLATPGAVAANAAQSKSTALSTAISLHLQYRSPHEQTLQWSGRGAPPASMPKHTSQNMQPWTSHAGGTSMAQAQLRAPNIPASVRREAFSPQQISQSHQPNSGQLTHEVNQINQHAHLQRSCQLSAGQVVTVSRLSSTPHVANNKSAPSQGHDSWQSNPSQISHSAQIHSVHPSLFSMLPPEGTRQIVSQTSVSSPHPVMHSQSVPISPQSIPPMQAFGNNGLKSPINLVCSSNHKNVQKTGSVLYQPLTPSPSREKRDKIRITFDQKQNQNSPVTGDGRRSSSADSTVKQEGAEREAKTPLVLENTERIVIDDDLEIVGTKEAEIMSHIRCDCPVHTYVRIESVSISPNPANVKSCSKCYCYICDKLAAECTQWTAEGCPHCNANTKSSCWKARRNMKRSPLMNLLTAEEIDQDITASGDLAMKYVVRIRETYITYRNGIPCEAYNVPCDCACHREARHHSEICPQCKAVHDMKKRFNYEPVRKIILETVKEIQQNYSNKPFSALVLFEALLSELCSHRPADFNHITRMPSNPDKKCQCNTPTIMEENIEWELIKIFTTHEVPTSFKEKFIKCVNASIQPLQLTDVLKRFMTMRHWDDLLLRAVISGQNTSGRLKNGDMLKENPLVMEMRVKKLDKENKFIAIVRYLKAVKTIKGTKHHTSDGTPISVALDKWSLLYTAKRGAFKDVCMRIADNIGLLKTLSCDFILELFTVLSGKDLPPNTELLNSFIKLKRPVAYTISQADKTVLILIYLIFMEVNKTAQSEFSSYLWFAKWVNETKLTNNHGLVRSWVQSSQELVEMSRQAVRCGSVSQYLLQCQGVAPQTALFTCSLLILQFLTRPSGNLGYVSELIDAYKNNEWALFYLFSQPSLMGSCNHSMVIWLTEHLKELDCQIGQFNQEALTLLITRNSFNDVCAFMKELIHSNWTNVVHSLRHQYITITAKFALRVINEASCSNNVTMANWISEIVFQQILEKSLFQEETLFPHCDMIGKASCAISMKNINLYKKLHNPMAWSKKVADVFAVYQQRFQRNLLNPEEIGQLLHYAAREGSVVTVKIIFSHFTEKHACSEKTTSLLMEEVVKILNSSQSEFAIKKQDFIIQYLKLCAHETLSWLICAKCSSKMPVEWKSVWKALKDNDMLESLNVLVKHTLQQFTSWMRELAVPEEGDVKRLLRCLEVFTENVVRTLLYCRFEESKLEAMIMDTRFYIASGQLRLEYQKIIEKVFTTIRREEEGKRKGEEIKNKLIQQQQIRALQQQQQQQQIIVTVPSTFPHSQPFPEGNKNKIITANENNGNIGNDITPNKTLETSNKNHHEPQKAVPKPPVSCQVNLSPVDQKNDKQAPPLKPSKDGDAEIRNNRTTNPPLKLKISSPEHSAPKSILTSPGAVEVRFCPQCGDSMSSSFKCSKCHARKSRDIACPNCKQVNRDLKGYSCRFCYTSLLEVLTTGEVKQAEPVVEKCDPPKKTKKLKRKKSENHTLSNNHGHQEHTEKHVKQAKLPRLSDSDENNEPEVNQQRPRLKTTIQKDKKEQFNIKQTTLVTSPTKPSKDVETNEKVSRHEQNHPRNVERHKAKAKEEAKVSQEHRNHEQLGNHKAELKANKTQKVLPKAQVRATSPPKIFPLAPQKPLKTSPKSHSNIFSNLKRDFCSNLSDSSDSSDSEQRQLTISDLTPTKVPTMVIKRKMETDNSSDTKKMRIEQPKRCSLGSSMSKRQKNILHRMKNIGKVKKSQMKSPKATPKSPPFTPEWEVAGRRRPGPLSRTSYYVVNHNWKIPRYIKIPYTLHLPKICFVHLSEFPPRILARIRHHQPELRLKKLYA</sequence>
<proteinExistence type="predicted"/>
<feature type="region of interest" description="Disordered" evidence="1">
    <location>
        <begin position="1516"/>
        <end position="1625"/>
    </location>
</feature>
<feature type="compositionally biased region" description="Polar residues" evidence="1">
    <location>
        <begin position="1587"/>
        <end position="1599"/>
    </location>
</feature>
<keyword evidence="3" id="KW-1185">Reference proteome</keyword>
<dbReference type="InterPro" id="IPR053234">
    <property type="entry name" value="RPM1_Interactor"/>
</dbReference>
<feature type="compositionally biased region" description="Basic and acidic residues" evidence="1">
    <location>
        <begin position="1600"/>
        <end position="1625"/>
    </location>
</feature>
<feature type="compositionally biased region" description="Basic residues" evidence="1">
    <location>
        <begin position="1520"/>
        <end position="1529"/>
    </location>
</feature>
<evidence type="ECO:0000256" key="1">
    <source>
        <dbReference type="SAM" id="MobiDB-lite"/>
    </source>
</evidence>
<feature type="region of interest" description="Disordered" evidence="1">
    <location>
        <begin position="320"/>
        <end position="358"/>
    </location>
</feature>
<name>A0ABP0GVY7_CLALP</name>